<dbReference type="PANTHER" id="PTHR24114">
    <property type="entry name" value="LEUCINE RICH REPEAT FAMILY PROTEIN"/>
    <property type="match status" value="1"/>
</dbReference>
<dbReference type="InterPro" id="IPR052394">
    <property type="entry name" value="LRR-containing"/>
</dbReference>
<dbReference type="PANTHER" id="PTHR24114:SF2">
    <property type="entry name" value="F-BOX DOMAIN-CONTAINING PROTEIN-RELATED"/>
    <property type="match status" value="1"/>
</dbReference>
<evidence type="ECO:0000313" key="3">
    <source>
        <dbReference type="Proteomes" id="UP001295684"/>
    </source>
</evidence>
<dbReference type="SUPFAM" id="SSF52047">
    <property type="entry name" value="RNI-like"/>
    <property type="match status" value="1"/>
</dbReference>
<dbReference type="InterPro" id="IPR032675">
    <property type="entry name" value="LRR_dom_sf"/>
</dbReference>
<protein>
    <submittedName>
        <fullName evidence="2">Uncharacterized protein</fullName>
    </submittedName>
</protein>
<comment type="caution">
    <text evidence="2">The sequence shown here is derived from an EMBL/GenBank/DDBJ whole genome shotgun (WGS) entry which is preliminary data.</text>
</comment>
<dbReference type="Pfam" id="PF13516">
    <property type="entry name" value="LRR_6"/>
    <property type="match status" value="2"/>
</dbReference>
<feature type="region of interest" description="Disordered" evidence="1">
    <location>
        <begin position="78"/>
        <end position="98"/>
    </location>
</feature>
<dbReference type="SMART" id="SM00368">
    <property type="entry name" value="LRR_RI"/>
    <property type="match status" value="3"/>
</dbReference>
<organism evidence="2 3">
    <name type="scientific">Euplotes crassus</name>
    <dbReference type="NCBI Taxonomy" id="5936"/>
    <lineage>
        <taxon>Eukaryota</taxon>
        <taxon>Sar</taxon>
        <taxon>Alveolata</taxon>
        <taxon>Ciliophora</taxon>
        <taxon>Intramacronucleata</taxon>
        <taxon>Spirotrichea</taxon>
        <taxon>Hypotrichia</taxon>
        <taxon>Euplotida</taxon>
        <taxon>Euplotidae</taxon>
        <taxon>Moneuplotes</taxon>
    </lineage>
</organism>
<accession>A0AAD1UAQ8</accession>
<keyword evidence="3" id="KW-1185">Reference proteome</keyword>
<reference evidence="2" key="1">
    <citation type="submission" date="2023-07" db="EMBL/GenBank/DDBJ databases">
        <authorList>
            <consortium name="AG Swart"/>
            <person name="Singh M."/>
            <person name="Singh A."/>
            <person name="Seah K."/>
            <person name="Emmerich C."/>
        </authorList>
    </citation>
    <scope>NUCLEOTIDE SEQUENCE</scope>
    <source>
        <strain evidence="2">DP1</strain>
    </source>
</reference>
<dbReference type="Gene3D" id="3.80.10.10">
    <property type="entry name" value="Ribonuclease Inhibitor"/>
    <property type="match status" value="1"/>
</dbReference>
<dbReference type="EMBL" id="CAMPGE010006763">
    <property type="protein sequence ID" value="CAI2365652.1"/>
    <property type="molecule type" value="Genomic_DNA"/>
</dbReference>
<feature type="compositionally biased region" description="Basic and acidic residues" evidence="1">
    <location>
        <begin position="1"/>
        <end position="20"/>
    </location>
</feature>
<dbReference type="AlphaFoldDB" id="A0AAD1UAQ8"/>
<dbReference type="InterPro" id="IPR001611">
    <property type="entry name" value="Leu-rich_rpt"/>
</dbReference>
<feature type="region of interest" description="Disordered" evidence="1">
    <location>
        <begin position="1"/>
        <end position="53"/>
    </location>
</feature>
<proteinExistence type="predicted"/>
<evidence type="ECO:0000256" key="1">
    <source>
        <dbReference type="SAM" id="MobiDB-lite"/>
    </source>
</evidence>
<name>A0AAD1UAQ8_EUPCR</name>
<gene>
    <name evidence="2" type="ORF">ECRASSUSDP1_LOCUS6959</name>
</gene>
<dbReference type="Proteomes" id="UP001295684">
    <property type="component" value="Unassembled WGS sequence"/>
</dbReference>
<evidence type="ECO:0000313" key="2">
    <source>
        <dbReference type="EMBL" id="CAI2365652.1"/>
    </source>
</evidence>
<sequence length="1135" mass="130391">METMNTDRRSLKEKVHETARKANGSLNTLRTKKKVGFAPQGFNNYSSTRKTQRKNGLPKLKNFIGNYFVDEEEKVPGRNSIDRKKDKDHTSIRSSRKDVSLKLPELKNNGIFTSFNEGVTSFKATLEKSSKKSSKGSFSKRKINNSKKRILVKVQKGLKDCSPRSKGKKSVMKSPLVPIVYKPMDNIKTPGHMNSPKRGLNLFKGIAPSESSFKDNLSFNKNHKLVRKIKKNLLNTRRITQQITDSIRVTNDESDSEYYKKIQDGVEIQSMTSLYASTPDNKNELKPDDLIAGEEAIHNMHSKFKKYRRIKEKEEFEGKEPKYPLVQFIDAADRRNILPKPIGLINKSPQMKKYPLESVKSIFVGKDYAFPFSEGIQIINKLKDLDLSCSDLGNGMLIPILKKLPTSLEKLDVSSNRNFSDKVYHIIASLLEDKDRSIKSLSLDNTNLNDKNLEIIHYSLIYASSLESLDLSRNKLSDEGAIILSDIISSNTTLKTLLIHWNKIMAKGGIAIAHALKGNSGIETFDVSFNNFGGGFDDNKCSQAFKSCFKENKTLAHIDISFCGLNQEEIIIINEGLSENHTIWGIHCLGNAGKVDQMGYLVPFTLRDDPITYTFSRIKGELQAGLVPKEQVGDINKTNCWICEGWVAHKFEFTPGISTEEPINNEKELTLHAEFDNYHPDLLLADEAKSGTFSSYRMIPPLECKYYFMNEDEAAILAADLPQQECMLIDEDRKLDKVNVLANLEQNKCVYDQEYRSKQPCIPRPPPKFMVKKERIKTPWDFFKSVFKDYKPDTPTLLEGCFEYDWKCSKITKLVKNEEDQAEVKKILKSHYKEFREVYKFQGALNPAGLYPSIGSNVISEIVASCKHLVDNSTLNLSDIDLEFVATNAGNKNNPRNPERQLVRYQLMEYFVRIAKSKFIRNKICDTFGEAVKKIYDEHLKEFFEKYDCHKWRTTYLWNEHCDYVFKRYMPAIKKVYEKFSGRFALPGATKYMSSEEFFDLIDIIGVVSDDFGQREISPIFNCSMMTQKDELESDRHINMTLIEFIEAIGRLAYKIKLPIPFEYLNLIFDEMVNENTSMENQPLFISIETLIVQMIKCCLKKDFAETFLENMEKYYKDQYNAPKRTRYAHIGGPY</sequence>